<organism evidence="1 2">
    <name type="scientific">Actinoplanes nipponensis</name>
    <dbReference type="NCBI Taxonomy" id="135950"/>
    <lineage>
        <taxon>Bacteria</taxon>
        <taxon>Bacillati</taxon>
        <taxon>Actinomycetota</taxon>
        <taxon>Actinomycetes</taxon>
        <taxon>Micromonosporales</taxon>
        <taxon>Micromonosporaceae</taxon>
        <taxon>Actinoplanes</taxon>
    </lineage>
</organism>
<proteinExistence type="predicted"/>
<protein>
    <submittedName>
        <fullName evidence="1">Uncharacterized protein</fullName>
    </submittedName>
</protein>
<evidence type="ECO:0000313" key="1">
    <source>
        <dbReference type="EMBL" id="GIE46893.1"/>
    </source>
</evidence>
<accession>A0A919MLZ8</accession>
<gene>
    <name evidence="1" type="ORF">Ani05nite_04270</name>
</gene>
<keyword evidence="2" id="KW-1185">Reference proteome</keyword>
<name>A0A919MLZ8_9ACTN</name>
<dbReference type="Proteomes" id="UP000647172">
    <property type="component" value="Unassembled WGS sequence"/>
</dbReference>
<sequence>MHGGELLSGEQNVRIVLAEIGPPQIDGMLEHSARLAQITGIGEGLRTLPGGEERGRLGHAGHAARIGRRTPVRTVLLSGYVRSGGGVGGWWRGVYISLLCGPPGSRNAGV</sequence>
<dbReference type="AlphaFoldDB" id="A0A919MLZ8"/>
<evidence type="ECO:0000313" key="2">
    <source>
        <dbReference type="Proteomes" id="UP000647172"/>
    </source>
</evidence>
<comment type="caution">
    <text evidence="1">The sequence shown here is derived from an EMBL/GenBank/DDBJ whole genome shotgun (WGS) entry which is preliminary data.</text>
</comment>
<reference evidence="1" key="1">
    <citation type="submission" date="2021-01" db="EMBL/GenBank/DDBJ databases">
        <title>Whole genome shotgun sequence of Actinoplanes nipponensis NBRC 14063.</title>
        <authorList>
            <person name="Komaki H."/>
            <person name="Tamura T."/>
        </authorList>
    </citation>
    <scope>NUCLEOTIDE SEQUENCE</scope>
    <source>
        <strain evidence="1">NBRC 14063</strain>
    </source>
</reference>
<dbReference type="EMBL" id="BOMQ01000008">
    <property type="protein sequence ID" value="GIE46893.1"/>
    <property type="molecule type" value="Genomic_DNA"/>
</dbReference>